<feature type="transmembrane region" description="Helical" evidence="7">
    <location>
        <begin position="285"/>
        <end position="308"/>
    </location>
</feature>
<dbReference type="PANTHER" id="PTHR40074">
    <property type="entry name" value="O-ACETYLTRANSFERASE WECH"/>
    <property type="match status" value="1"/>
</dbReference>
<feature type="transmembrane region" description="Helical" evidence="7">
    <location>
        <begin position="177"/>
        <end position="195"/>
    </location>
</feature>
<dbReference type="GO" id="GO:0009246">
    <property type="term" value="P:enterobacterial common antigen biosynthetic process"/>
    <property type="evidence" value="ECO:0007669"/>
    <property type="project" value="TreeGrafter"/>
</dbReference>
<evidence type="ECO:0000256" key="1">
    <source>
        <dbReference type="ARBA" id="ARBA00004651"/>
    </source>
</evidence>
<evidence type="ECO:0000256" key="4">
    <source>
        <dbReference type="ARBA" id="ARBA00022692"/>
    </source>
</evidence>
<dbReference type="GO" id="GO:0016413">
    <property type="term" value="F:O-acetyltransferase activity"/>
    <property type="evidence" value="ECO:0007669"/>
    <property type="project" value="TreeGrafter"/>
</dbReference>
<keyword evidence="9" id="KW-0808">Transferase</keyword>
<feature type="transmembrane region" description="Helical" evidence="7">
    <location>
        <begin position="147"/>
        <end position="171"/>
    </location>
</feature>
<evidence type="ECO:0000313" key="9">
    <source>
        <dbReference type="EMBL" id="GGA88509.1"/>
    </source>
</evidence>
<feature type="transmembrane region" description="Helical" evidence="7">
    <location>
        <begin position="53"/>
        <end position="70"/>
    </location>
</feature>
<comment type="caution">
    <text evidence="9">The sequence shown here is derived from an EMBL/GenBank/DDBJ whole genome shotgun (WGS) entry which is preliminary data.</text>
</comment>
<feature type="transmembrane region" description="Helical" evidence="7">
    <location>
        <begin position="248"/>
        <end position="273"/>
    </location>
</feature>
<organism evidence="9 10">
    <name type="scientific">Brucella endophytica</name>
    <dbReference type="NCBI Taxonomy" id="1963359"/>
    <lineage>
        <taxon>Bacteria</taxon>
        <taxon>Pseudomonadati</taxon>
        <taxon>Pseudomonadota</taxon>
        <taxon>Alphaproteobacteria</taxon>
        <taxon>Hyphomicrobiales</taxon>
        <taxon>Brucellaceae</taxon>
        <taxon>Brucella/Ochrobactrum group</taxon>
        <taxon>Brucella</taxon>
    </lineage>
</organism>
<dbReference type="Pfam" id="PF01757">
    <property type="entry name" value="Acyl_transf_3"/>
    <property type="match status" value="1"/>
</dbReference>
<feature type="transmembrane region" description="Helical" evidence="7">
    <location>
        <begin position="82"/>
        <end position="99"/>
    </location>
</feature>
<feature type="transmembrane region" description="Helical" evidence="7">
    <location>
        <begin position="207"/>
        <end position="228"/>
    </location>
</feature>
<keyword evidence="10" id="KW-1185">Reference proteome</keyword>
<proteinExistence type="inferred from homology"/>
<dbReference type="GO" id="GO:0005886">
    <property type="term" value="C:plasma membrane"/>
    <property type="evidence" value="ECO:0007669"/>
    <property type="project" value="UniProtKB-SubCell"/>
</dbReference>
<feature type="domain" description="Acyltransferase 3" evidence="8">
    <location>
        <begin position="11"/>
        <end position="336"/>
    </location>
</feature>
<evidence type="ECO:0000313" key="10">
    <source>
        <dbReference type="Proteomes" id="UP000646478"/>
    </source>
</evidence>
<keyword evidence="9" id="KW-0012">Acyltransferase</keyword>
<dbReference type="EMBL" id="BMHH01000005">
    <property type="protein sequence ID" value="GGA88509.1"/>
    <property type="molecule type" value="Genomic_DNA"/>
</dbReference>
<dbReference type="PANTHER" id="PTHR40074:SF4">
    <property type="entry name" value="INNER MEMBRANE PROTEIN YCFT"/>
    <property type="match status" value="1"/>
</dbReference>
<feature type="transmembrane region" description="Helical" evidence="7">
    <location>
        <begin position="320"/>
        <end position="341"/>
    </location>
</feature>
<comment type="subcellular location">
    <subcellularLocation>
        <location evidence="1">Cell membrane</location>
        <topology evidence="1">Multi-pass membrane protein</topology>
    </subcellularLocation>
</comment>
<reference evidence="9" key="1">
    <citation type="journal article" date="2014" name="Int. J. Syst. Evol. Microbiol.">
        <title>Complete genome sequence of Corynebacterium casei LMG S-19264T (=DSM 44701T), isolated from a smear-ripened cheese.</title>
        <authorList>
            <consortium name="US DOE Joint Genome Institute (JGI-PGF)"/>
            <person name="Walter F."/>
            <person name="Albersmeier A."/>
            <person name="Kalinowski J."/>
            <person name="Ruckert C."/>
        </authorList>
    </citation>
    <scope>NUCLEOTIDE SEQUENCE</scope>
    <source>
        <strain evidence="9">CGMCC 1.15082</strain>
    </source>
</reference>
<keyword evidence="3" id="KW-1003">Cell membrane</keyword>
<evidence type="ECO:0000256" key="6">
    <source>
        <dbReference type="ARBA" id="ARBA00023136"/>
    </source>
</evidence>
<comment type="similarity">
    <text evidence="2">Belongs to the acyltransferase 3 family.</text>
</comment>
<evidence type="ECO:0000256" key="7">
    <source>
        <dbReference type="SAM" id="Phobius"/>
    </source>
</evidence>
<feature type="transmembrane region" description="Helical" evidence="7">
    <location>
        <begin position="119"/>
        <end position="140"/>
    </location>
</feature>
<accession>A0A916S7S4</accession>
<gene>
    <name evidence="9" type="ORF">GCM10011491_15360</name>
</gene>
<dbReference type="InterPro" id="IPR002656">
    <property type="entry name" value="Acyl_transf_3_dom"/>
</dbReference>
<evidence type="ECO:0000259" key="8">
    <source>
        <dbReference type="Pfam" id="PF01757"/>
    </source>
</evidence>
<reference evidence="9" key="2">
    <citation type="submission" date="2020-09" db="EMBL/GenBank/DDBJ databases">
        <authorList>
            <person name="Sun Q."/>
            <person name="Zhou Y."/>
        </authorList>
    </citation>
    <scope>NUCLEOTIDE SEQUENCE</scope>
    <source>
        <strain evidence="9">CGMCC 1.15082</strain>
    </source>
</reference>
<name>A0A916S7S4_9HYPH</name>
<protein>
    <submittedName>
        <fullName evidence="9">Acyltransferase</fullName>
    </submittedName>
</protein>
<evidence type="ECO:0000256" key="2">
    <source>
        <dbReference type="ARBA" id="ARBA00007400"/>
    </source>
</evidence>
<keyword evidence="6 7" id="KW-0472">Membrane</keyword>
<feature type="transmembrane region" description="Helical" evidence="7">
    <location>
        <begin position="12"/>
        <end position="33"/>
    </location>
</feature>
<sequence>MAGAEMKTRIDWVDIAKGMCIIFVVMMHSTLGVEKAAESEGWMHYVVAFAKPFRMPDFFLISGLFLSLVIDRPWRRYIDRKVIHFLYFYILWLTIQFVFKAPGIAAEEGVRGVVSAYLLAFIEPFGTLWFIYILPVFFLITRFVKRVPVWLVFGSLAVLESLPIHTGWVMIDEFCGRFVYFYAGYAFAPAIFRAADWLRQRPRIGLAGLAAWALVEYGLVFTSAPSAFAHLLTSEAFMAGAQGGWSELPIVSLLLGLAGAFAIVATSALLSLLAEGNPLHRALSWLGAHSIVVYLAFFLPMAVARTVLLKTGIITDIGTISLLTTISGVIGPVILYALVQWNGYGHFLFRRPLWAMIDKAPTGKTAAVAAE</sequence>
<dbReference type="Proteomes" id="UP000646478">
    <property type="component" value="Unassembled WGS sequence"/>
</dbReference>
<evidence type="ECO:0000256" key="3">
    <source>
        <dbReference type="ARBA" id="ARBA00022475"/>
    </source>
</evidence>
<keyword evidence="5 7" id="KW-1133">Transmembrane helix</keyword>
<dbReference type="AlphaFoldDB" id="A0A916S7S4"/>
<evidence type="ECO:0000256" key="5">
    <source>
        <dbReference type="ARBA" id="ARBA00022989"/>
    </source>
</evidence>
<keyword evidence="4 7" id="KW-0812">Transmembrane</keyword>